<dbReference type="EMBL" id="CM055109">
    <property type="protein sequence ID" value="KAJ7522794.1"/>
    <property type="molecule type" value="Genomic_DNA"/>
</dbReference>
<organism evidence="1 2">
    <name type="scientific">Diphasiastrum complanatum</name>
    <name type="common">Issler's clubmoss</name>
    <name type="synonym">Lycopodium complanatum</name>
    <dbReference type="NCBI Taxonomy" id="34168"/>
    <lineage>
        <taxon>Eukaryota</taxon>
        <taxon>Viridiplantae</taxon>
        <taxon>Streptophyta</taxon>
        <taxon>Embryophyta</taxon>
        <taxon>Tracheophyta</taxon>
        <taxon>Lycopodiopsida</taxon>
        <taxon>Lycopodiales</taxon>
        <taxon>Lycopodiaceae</taxon>
        <taxon>Lycopodioideae</taxon>
        <taxon>Diphasiastrum</taxon>
    </lineage>
</organism>
<comment type="caution">
    <text evidence="1">The sequence shown here is derived from an EMBL/GenBank/DDBJ whole genome shotgun (WGS) entry which is preliminary data.</text>
</comment>
<reference evidence="2" key="1">
    <citation type="journal article" date="2024" name="Proc. Natl. Acad. Sci. U.S.A.">
        <title>Extraordinary preservation of gene collinearity over three hundred million years revealed in homosporous lycophytes.</title>
        <authorList>
            <person name="Li C."/>
            <person name="Wickell D."/>
            <person name="Kuo L.Y."/>
            <person name="Chen X."/>
            <person name="Nie B."/>
            <person name="Liao X."/>
            <person name="Peng D."/>
            <person name="Ji J."/>
            <person name="Jenkins J."/>
            <person name="Williams M."/>
            <person name="Shu S."/>
            <person name="Plott C."/>
            <person name="Barry K."/>
            <person name="Rajasekar S."/>
            <person name="Grimwood J."/>
            <person name="Han X."/>
            <person name="Sun S."/>
            <person name="Hou Z."/>
            <person name="He W."/>
            <person name="Dai G."/>
            <person name="Sun C."/>
            <person name="Schmutz J."/>
            <person name="Leebens-Mack J.H."/>
            <person name="Li F.W."/>
            <person name="Wang L."/>
        </authorList>
    </citation>
    <scope>NUCLEOTIDE SEQUENCE [LARGE SCALE GENOMIC DNA]</scope>
    <source>
        <strain evidence="2">cv. PW_Plant_1</strain>
    </source>
</reference>
<evidence type="ECO:0000313" key="1">
    <source>
        <dbReference type="EMBL" id="KAJ7522794.1"/>
    </source>
</evidence>
<keyword evidence="2" id="KW-1185">Reference proteome</keyword>
<proteinExistence type="predicted"/>
<gene>
    <name evidence="1" type="ORF">O6H91_18G026800</name>
</gene>
<accession>A0ACC2AZ47</accession>
<dbReference type="Proteomes" id="UP001162992">
    <property type="component" value="Chromosome 18"/>
</dbReference>
<sequence>MDFKGRVDLFSTKPPRLEDAGLEDPALLPDAIQEAFRLAAEKVRSAATEVLGRIDTTSNPSSCIEEGGFTEDQWDDALVDFVEEGQQGSCCTDTRAGGLVEEGHDAVIDFGGHMEDILIGAKESDSKFGEGNCIADGFDADVAGEVSDKNNCPDQDAPGLTVAYVHTV</sequence>
<protein>
    <submittedName>
        <fullName evidence="1">Uncharacterized protein</fullName>
    </submittedName>
</protein>
<evidence type="ECO:0000313" key="2">
    <source>
        <dbReference type="Proteomes" id="UP001162992"/>
    </source>
</evidence>
<name>A0ACC2AZ47_DIPCM</name>